<protein>
    <submittedName>
        <fullName evidence="1">Uncharacterized protein</fullName>
    </submittedName>
</protein>
<proteinExistence type="predicted"/>
<comment type="caution">
    <text evidence="1">The sequence shown here is derived from an EMBL/GenBank/DDBJ whole genome shotgun (WGS) entry which is preliminary data.</text>
</comment>
<reference evidence="1 2" key="1">
    <citation type="submission" date="2021-05" db="EMBL/GenBank/DDBJ databases">
        <title>Genetic and Functional Diversity in Clade A Lucinid endosymbionts from the Bahamas.</title>
        <authorList>
            <person name="Giani N.M."/>
            <person name="Engel A.S."/>
            <person name="Campbell B.J."/>
        </authorList>
    </citation>
    <scope>NUCLEOTIDE SEQUENCE [LARGE SCALE GENOMIC DNA]</scope>
    <source>
        <strain evidence="1">LUC16012Gg_MoonRockCtena</strain>
    </source>
</reference>
<evidence type="ECO:0000313" key="1">
    <source>
        <dbReference type="EMBL" id="MBT2988657.1"/>
    </source>
</evidence>
<dbReference type="AlphaFoldDB" id="A0A944M8D4"/>
<name>A0A944M8D4_9GAMM</name>
<organism evidence="1 2">
    <name type="scientific">Candidatus Thiodiazotropha taylori</name>
    <dbReference type="NCBI Taxonomy" id="2792791"/>
    <lineage>
        <taxon>Bacteria</taxon>
        <taxon>Pseudomonadati</taxon>
        <taxon>Pseudomonadota</taxon>
        <taxon>Gammaproteobacteria</taxon>
        <taxon>Chromatiales</taxon>
        <taxon>Sedimenticolaceae</taxon>
        <taxon>Candidatus Thiodiazotropha</taxon>
    </lineage>
</organism>
<sequence>MIHLPKARDAWSSPEFNQILKAELEAIEADRLPLQQGLSQSSMVSPAPFSVIVVGSEADAAVIHCRVSIIYAGIVAGCSCADDPTPLDRLTECCELQLVIDRVSAVTKVTLLDTNP</sequence>
<dbReference type="Proteomes" id="UP000770889">
    <property type="component" value="Unassembled WGS sequence"/>
</dbReference>
<dbReference type="EMBL" id="JAHHGM010000005">
    <property type="protein sequence ID" value="MBT2988657.1"/>
    <property type="molecule type" value="Genomic_DNA"/>
</dbReference>
<gene>
    <name evidence="1" type="ORF">KME65_06800</name>
</gene>
<accession>A0A944M8D4</accession>
<evidence type="ECO:0000313" key="2">
    <source>
        <dbReference type="Proteomes" id="UP000770889"/>
    </source>
</evidence>